<keyword evidence="7" id="KW-1185">Reference proteome</keyword>
<dbReference type="PANTHER" id="PTHR12302">
    <property type="entry name" value="EBNA2 BINDING PROTEIN P100"/>
    <property type="match status" value="1"/>
</dbReference>
<dbReference type="Gene3D" id="2.40.50.90">
    <property type="match status" value="1"/>
</dbReference>
<dbReference type="Pfam" id="PF00565">
    <property type="entry name" value="SNase"/>
    <property type="match status" value="1"/>
</dbReference>
<feature type="signal peptide" evidence="4">
    <location>
        <begin position="1"/>
        <end position="23"/>
    </location>
</feature>
<dbReference type="RefSeq" id="WP_200522045.1">
    <property type="nucleotide sequence ID" value="NZ_JAEHNZ010000002.1"/>
</dbReference>
<evidence type="ECO:0000313" key="6">
    <source>
        <dbReference type="EMBL" id="MBK0395929.1"/>
    </source>
</evidence>
<dbReference type="InterPro" id="IPR002071">
    <property type="entry name" value="Thermonucl_AS"/>
</dbReference>
<dbReference type="PROSITE" id="PS01123">
    <property type="entry name" value="TNASE_1"/>
    <property type="match status" value="1"/>
</dbReference>
<feature type="chain" id="PRO_5045170229" evidence="4">
    <location>
        <begin position="24"/>
        <end position="180"/>
    </location>
</feature>
<keyword evidence="3" id="KW-0378">Hydrolase</keyword>
<dbReference type="InterPro" id="IPR035437">
    <property type="entry name" value="SNase_OB-fold_sf"/>
</dbReference>
<keyword evidence="4" id="KW-0732">Signal</keyword>
<evidence type="ECO:0000256" key="3">
    <source>
        <dbReference type="ARBA" id="ARBA00022801"/>
    </source>
</evidence>
<organism evidence="6 7">
    <name type="scientific">Kingella bonacorsii</name>
    <dbReference type="NCBI Taxonomy" id="2796361"/>
    <lineage>
        <taxon>Bacteria</taxon>
        <taxon>Pseudomonadati</taxon>
        <taxon>Pseudomonadota</taxon>
        <taxon>Betaproteobacteria</taxon>
        <taxon>Neisseriales</taxon>
        <taxon>Neisseriaceae</taxon>
        <taxon>Kingella</taxon>
    </lineage>
</organism>
<keyword evidence="2" id="KW-0255">Endonuclease</keyword>
<dbReference type="PROSITE" id="PS50830">
    <property type="entry name" value="TNASE_3"/>
    <property type="match status" value="1"/>
</dbReference>
<dbReference type="EMBL" id="JAEHNZ010000002">
    <property type="protein sequence ID" value="MBK0395929.1"/>
    <property type="molecule type" value="Genomic_DNA"/>
</dbReference>
<dbReference type="Proteomes" id="UP000614058">
    <property type="component" value="Unassembled WGS sequence"/>
</dbReference>
<keyword evidence="1" id="KW-0540">Nuclease</keyword>
<dbReference type="SMART" id="SM00318">
    <property type="entry name" value="SNc"/>
    <property type="match status" value="1"/>
</dbReference>
<comment type="caution">
    <text evidence="6">The sequence shown here is derived from an EMBL/GenBank/DDBJ whole genome shotgun (WGS) entry which is preliminary data.</text>
</comment>
<dbReference type="SUPFAM" id="SSF50199">
    <property type="entry name" value="Staphylococcal nuclease"/>
    <property type="match status" value="1"/>
</dbReference>
<sequence>MLNSLKHKHALAILTALTGAAFASAVSQFLSAGDAAKTAGEQNVIRPLSCRVVGIADGDTLTCLTDAKQQLKVRLHAIDAPEKQQAFGQQAKKHLSDLVYNQTVTLHITDTDRYGRTVADIRLGSLDINQQMVKDGYAWAYRRYGGTRYAPEEKAARKAKLGLWRDANPIEPSQWRRMNK</sequence>
<evidence type="ECO:0000256" key="4">
    <source>
        <dbReference type="SAM" id="SignalP"/>
    </source>
</evidence>
<protein>
    <submittedName>
        <fullName evidence="6">Thermonuclease family protein</fullName>
    </submittedName>
</protein>
<gene>
    <name evidence="6" type="ORF">JDW22_04860</name>
</gene>
<dbReference type="PANTHER" id="PTHR12302:SF3">
    <property type="entry name" value="SERINE_THREONINE-PROTEIN KINASE 31"/>
    <property type="match status" value="1"/>
</dbReference>
<name>A0ABS1BRN7_9NEIS</name>
<evidence type="ECO:0000259" key="5">
    <source>
        <dbReference type="PROSITE" id="PS50830"/>
    </source>
</evidence>
<dbReference type="InterPro" id="IPR016071">
    <property type="entry name" value="Staphylococal_nuclease_OB-fold"/>
</dbReference>
<feature type="domain" description="TNase-like" evidence="5">
    <location>
        <begin position="46"/>
        <end position="166"/>
    </location>
</feature>
<evidence type="ECO:0000256" key="1">
    <source>
        <dbReference type="ARBA" id="ARBA00022722"/>
    </source>
</evidence>
<evidence type="ECO:0000313" key="7">
    <source>
        <dbReference type="Proteomes" id="UP000614058"/>
    </source>
</evidence>
<evidence type="ECO:0000256" key="2">
    <source>
        <dbReference type="ARBA" id="ARBA00022759"/>
    </source>
</evidence>
<accession>A0ABS1BRN7</accession>
<reference evidence="6 7" key="1">
    <citation type="journal article" date="2021" name="Pathogens">
        <title>Isolation and Characterization of Kingella bonacorsii sp. nov., A Novel Kingella Species Detected in a Stable Periodontitis Subject.</title>
        <authorList>
            <person name="Antezack A."/>
            <person name="Boxberger M."/>
            <person name="Rolland C."/>
            <person name="Monnet-Corti V."/>
            <person name="La Scola B."/>
        </authorList>
    </citation>
    <scope>NUCLEOTIDE SEQUENCE [LARGE SCALE GENOMIC DNA]</scope>
    <source>
        <strain evidence="6 7">Marseille-Q4569</strain>
    </source>
</reference>
<proteinExistence type="predicted"/>